<reference evidence="1" key="1">
    <citation type="submission" date="2024-02" db="EMBL/GenBank/DDBJ databases">
        <authorList>
            <consortium name="ELIXIR-Norway"/>
            <consortium name="Elixir Norway"/>
        </authorList>
    </citation>
    <scope>NUCLEOTIDE SEQUENCE</scope>
</reference>
<evidence type="ECO:0000313" key="2">
    <source>
        <dbReference type="Proteomes" id="UP001497512"/>
    </source>
</evidence>
<name>A0ABP0TMQ4_9BRYO</name>
<keyword evidence="2" id="KW-1185">Reference proteome</keyword>
<protein>
    <submittedName>
        <fullName evidence="1">Uncharacterized protein</fullName>
    </submittedName>
</protein>
<evidence type="ECO:0000313" key="1">
    <source>
        <dbReference type="EMBL" id="CAK9199973.1"/>
    </source>
</evidence>
<sequence>MDGHGKRNTFITEARLCFQFASIVDYSIEVCGAATDLLEHIIIGNRNSGLESKMACKLKGMAIETKVCIDIWQVQSLLIQMWKISEFNVSGNPVFRDRSIRGESASPEIPLRPSLPNFTLVQKMSQGFTSM</sequence>
<gene>
    <name evidence="1" type="ORF">CSSPTR1EN2_LOCUS5204</name>
</gene>
<proteinExistence type="predicted"/>
<dbReference type="EMBL" id="OZ019904">
    <property type="protein sequence ID" value="CAK9199973.1"/>
    <property type="molecule type" value="Genomic_DNA"/>
</dbReference>
<dbReference type="Proteomes" id="UP001497512">
    <property type="component" value="Chromosome 12"/>
</dbReference>
<accession>A0ABP0TMQ4</accession>
<organism evidence="1 2">
    <name type="scientific">Sphagnum troendelagicum</name>
    <dbReference type="NCBI Taxonomy" id="128251"/>
    <lineage>
        <taxon>Eukaryota</taxon>
        <taxon>Viridiplantae</taxon>
        <taxon>Streptophyta</taxon>
        <taxon>Embryophyta</taxon>
        <taxon>Bryophyta</taxon>
        <taxon>Sphagnophytina</taxon>
        <taxon>Sphagnopsida</taxon>
        <taxon>Sphagnales</taxon>
        <taxon>Sphagnaceae</taxon>
        <taxon>Sphagnum</taxon>
    </lineage>
</organism>